<accession>A0A6G1G2P7</accession>
<evidence type="ECO:0000313" key="2">
    <source>
        <dbReference type="EMBL" id="KAF1812387.1"/>
    </source>
</evidence>
<sequence>MNINSFPPEILSQILNHAVAYNLRDGVSFTFGLSQAPQPGRRARLERYVRGPNHLRAWDAASPLRHVCSLWHEWAVTNSVKDVYVRKRQGSERWAELSHNRAAYGSYELMDQSKLTGCYVYRDPFTPLQQTKGLFESHAMLASSVQRLWIHGFNGFENSTDVANIVRACSGLVAISLPWTLLRYLTASDWVRLLRHGSDNPLVSLEFLSVDLQEAQTNDPQNRANFRALQDSRVNFGSLKRLKLFGDSTFMPITDDDLFAISATASGLEEFHMTCTSSITINGVMSILKASQSTLRVLEHAPRSQDGFDHPHPGSLADGEHICEVLTSCPNLRDLSISVPTMCADLFSNENVRWKGECQVRAAHLCPEALSHAKRQLQQKPTKPRGKSSRDPSQLALASLLVQSRNLINACNRLRDHDPLSIEIFFSDYIFEPHARSVHGYFEPAETVSHGLWPQLKAPSGKGPYGSTGLYGKGEEGVYDRIDEEEFLKGLEGDWIRIND</sequence>
<feature type="compositionally biased region" description="Basic residues" evidence="1">
    <location>
        <begin position="374"/>
        <end position="387"/>
    </location>
</feature>
<name>A0A6G1G2P7_9PEZI</name>
<feature type="region of interest" description="Disordered" evidence="1">
    <location>
        <begin position="374"/>
        <end position="393"/>
    </location>
</feature>
<reference evidence="2 4" key="1">
    <citation type="submission" date="2020-01" db="EMBL/GenBank/DDBJ databases">
        <authorList>
            <consortium name="DOE Joint Genome Institute"/>
            <person name="Haridas S."/>
            <person name="Albert R."/>
            <person name="Binder M."/>
            <person name="Bloem J."/>
            <person name="Labutti K."/>
            <person name="Salamov A."/>
            <person name="Andreopoulos B."/>
            <person name="Baker S.E."/>
            <person name="Barry K."/>
            <person name="Bills G."/>
            <person name="Bluhm B.H."/>
            <person name="Cannon C."/>
            <person name="Castanera R."/>
            <person name="Culley D.E."/>
            <person name="Daum C."/>
            <person name="Ezra D."/>
            <person name="Gonzalez J.B."/>
            <person name="Henrissat B."/>
            <person name="Kuo A."/>
            <person name="Liang C."/>
            <person name="Lipzen A."/>
            <person name="Lutzoni F."/>
            <person name="Magnuson J."/>
            <person name="Mondo S."/>
            <person name="Nolan M."/>
            <person name="Ohm R."/>
            <person name="Pangilinan J."/>
            <person name="Park H.-J."/>
            <person name="Ramirez L."/>
            <person name="Alfaro M."/>
            <person name="Sun H."/>
            <person name="Tritt A."/>
            <person name="Yoshinaga Y."/>
            <person name="Zwiers L.-H."/>
            <person name="Turgeon B.G."/>
            <person name="Goodwin S.B."/>
            <person name="Spatafora J.W."/>
            <person name="Crous P.W."/>
            <person name="Grigoriev I.V."/>
        </authorList>
    </citation>
    <scope>NUCLEOTIDE SEQUENCE</scope>
    <source>
        <strain evidence="2 4">CBS 781.70</strain>
    </source>
</reference>
<dbReference type="AlphaFoldDB" id="A0A6G1G2P7"/>
<dbReference type="Proteomes" id="UP000504638">
    <property type="component" value="Unplaced"/>
</dbReference>
<reference evidence="4" key="3">
    <citation type="submission" date="2025-04" db="UniProtKB">
        <authorList>
            <consortium name="RefSeq"/>
        </authorList>
    </citation>
    <scope>IDENTIFICATION</scope>
    <source>
        <strain evidence="4">CBS 781.70</strain>
    </source>
</reference>
<reference evidence="4" key="2">
    <citation type="submission" date="2020-04" db="EMBL/GenBank/DDBJ databases">
        <authorList>
            <consortium name="NCBI Genome Project"/>
        </authorList>
    </citation>
    <scope>NUCLEOTIDE SEQUENCE</scope>
    <source>
        <strain evidence="4">CBS 781.70</strain>
    </source>
</reference>
<gene>
    <name evidence="2 4" type="ORF">P152DRAFT_488002</name>
</gene>
<dbReference type="RefSeq" id="XP_033534018.1">
    <property type="nucleotide sequence ID" value="XM_033682110.1"/>
</dbReference>
<dbReference type="Gene3D" id="3.80.10.10">
    <property type="entry name" value="Ribonuclease Inhibitor"/>
    <property type="match status" value="1"/>
</dbReference>
<dbReference type="GeneID" id="54422680"/>
<keyword evidence="3" id="KW-1185">Reference proteome</keyword>
<evidence type="ECO:0000313" key="3">
    <source>
        <dbReference type="Proteomes" id="UP000504638"/>
    </source>
</evidence>
<evidence type="ECO:0000313" key="4">
    <source>
        <dbReference type="RefSeq" id="XP_033534018.1"/>
    </source>
</evidence>
<dbReference type="OrthoDB" id="5283561at2759"/>
<dbReference type="InterPro" id="IPR032675">
    <property type="entry name" value="LRR_dom_sf"/>
</dbReference>
<proteinExistence type="predicted"/>
<organism evidence="2">
    <name type="scientific">Eremomyces bilateralis CBS 781.70</name>
    <dbReference type="NCBI Taxonomy" id="1392243"/>
    <lineage>
        <taxon>Eukaryota</taxon>
        <taxon>Fungi</taxon>
        <taxon>Dikarya</taxon>
        <taxon>Ascomycota</taxon>
        <taxon>Pezizomycotina</taxon>
        <taxon>Dothideomycetes</taxon>
        <taxon>Dothideomycetes incertae sedis</taxon>
        <taxon>Eremomycetales</taxon>
        <taxon>Eremomycetaceae</taxon>
        <taxon>Eremomyces</taxon>
    </lineage>
</organism>
<dbReference type="EMBL" id="ML975158">
    <property type="protein sequence ID" value="KAF1812387.1"/>
    <property type="molecule type" value="Genomic_DNA"/>
</dbReference>
<evidence type="ECO:0000256" key="1">
    <source>
        <dbReference type="SAM" id="MobiDB-lite"/>
    </source>
</evidence>
<protein>
    <submittedName>
        <fullName evidence="2 4">Uncharacterized protein</fullName>
    </submittedName>
</protein>